<dbReference type="AlphaFoldDB" id="A0AAW2CKN0"/>
<accession>A0AAW2CKN0</accession>
<evidence type="ECO:0000313" key="2">
    <source>
        <dbReference type="Proteomes" id="UP001459277"/>
    </source>
</evidence>
<evidence type="ECO:0008006" key="3">
    <source>
        <dbReference type="Google" id="ProtNLM"/>
    </source>
</evidence>
<sequence length="89" mass="10307">MAPEHEVTHPITIILDDSDHYSWSQNMIVFLKEADDDGRATYFETHLKEFETRLEEWESIQSKILTWFINTFVATINSLFPCLGTAKAA</sequence>
<dbReference type="Proteomes" id="UP001459277">
    <property type="component" value="Unassembled WGS sequence"/>
</dbReference>
<comment type="caution">
    <text evidence="1">The sequence shown here is derived from an EMBL/GenBank/DDBJ whole genome shotgun (WGS) entry which is preliminary data.</text>
</comment>
<organism evidence="1 2">
    <name type="scientific">Lithocarpus litseifolius</name>
    <dbReference type="NCBI Taxonomy" id="425828"/>
    <lineage>
        <taxon>Eukaryota</taxon>
        <taxon>Viridiplantae</taxon>
        <taxon>Streptophyta</taxon>
        <taxon>Embryophyta</taxon>
        <taxon>Tracheophyta</taxon>
        <taxon>Spermatophyta</taxon>
        <taxon>Magnoliopsida</taxon>
        <taxon>eudicotyledons</taxon>
        <taxon>Gunneridae</taxon>
        <taxon>Pentapetalae</taxon>
        <taxon>rosids</taxon>
        <taxon>fabids</taxon>
        <taxon>Fagales</taxon>
        <taxon>Fagaceae</taxon>
        <taxon>Lithocarpus</taxon>
    </lineage>
</organism>
<gene>
    <name evidence="1" type="ORF">SO802_018191</name>
</gene>
<name>A0AAW2CKN0_9ROSI</name>
<dbReference type="EMBL" id="JAZDWU010000006">
    <property type="protein sequence ID" value="KAK9998588.1"/>
    <property type="molecule type" value="Genomic_DNA"/>
</dbReference>
<proteinExistence type="predicted"/>
<reference evidence="1 2" key="1">
    <citation type="submission" date="2024-01" db="EMBL/GenBank/DDBJ databases">
        <title>A telomere-to-telomere, gap-free genome of sweet tea (Lithocarpus litseifolius).</title>
        <authorList>
            <person name="Zhou J."/>
        </authorList>
    </citation>
    <scope>NUCLEOTIDE SEQUENCE [LARGE SCALE GENOMIC DNA]</scope>
    <source>
        <strain evidence="1">Zhou-2022a</strain>
        <tissue evidence="1">Leaf</tissue>
    </source>
</reference>
<evidence type="ECO:0000313" key="1">
    <source>
        <dbReference type="EMBL" id="KAK9998588.1"/>
    </source>
</evidence>
<keyword evidence="2" id="KW-1185">Reference proteome</keyword>
<protein>
    <recommendedName>
        <fullName evidence="3">Retrotransposon Copia-like N-terminal domain-containing protein</fullName>
    </recommendedName>
</protein>